<dbReference type="OrthoDB" id="5737962at2"/>
<gene>
    <name evidence="1" type="ORF">B1C78_16210</name>
</gene>
<sequence>MLNRAALLLKYKEPAVRWINEADPYPDGKILTIEDVNRERTVYLISDADAGTDDDVRRWVEANFLSLWEWELEGWYTDERLWPTDQTLNQFDEWFDVEYHTVLIDTVDGPLMDDEV</sequence>
<evidence type="ECO:0000313" key="2">
    <source>
        <dbReference type="Proteomes" id="UP000189462"/>
    </source>
</evidence>
<accession>A0A1V3N8N6</accession>
<dbReference type="RefSeq" id="WP_077280194.1">
    <property type="nucleotide sequence ID" value="NZ_MVBK01000127.1"/>
</dbReference>
<dbReference type="EMBL" id="MVBK01000127">
    <property type="protein sequence ID" value="OOG21459.1"/>
    <property type="molecule type" value="Genomic_DNA"/>
</dbReference>
<dbReference type="Proteomes" id="UP000189462">
    <property type="component" value="Unassembled WGS sequence"/>
</dbReference>
<keyword evidence="2" id="KW-1185">Reference proteome</keyword>
<comment type="caution">
    <text evidence="1">The sequence shown here is derived from an EMBL/GenBank/DDBJ whole genome shotgun (WGS) entry which is preliminary data.</text>
</comment>
<name>A0A1V3N8N6_9GAMM</name>
<dbReference type="AlphaFoldDB" id="A0A1V3N8N6"/>
<dbReference type="STRING" id="108003.B1C78_16210"/>
<reference evidence="1 2" key="1">
    <citation type="submission" date="2017-02" db="EMBL/GenBank/DDBJ databases">
        <title>Genomic diversity within the haloalkaliphilic genus Thioalkalivibrio.</title>
        <authorList>
            <person name="Ahn A.-C."/>
            <person name="Meier-Kolthoff J."/>
            <person name="Overmars L."/>
            <person name="Richter M."/>
            <person name="Woyke T."/>
            <person name="Sorokin D.Y."/>
            <person name="Muyzer G."/>
        </authorList>
    </citation>
    <scope>NUCLEOTIDE SEQUENCE [LARGE SCALE GENOMIC DNA]</scope>
    <source>
        <strain evidence="1 2">ALJD</strain>
    </source>
</reference>
<evidence type="ECO:0000313" key="1">
    <source>
        <dbReference type="EMBL" id="OOG21459.1"/>
    </source>
</evidence>
<protein>
    <submittedName>
        <fullName evidence="1">Uncharacterized protein</fullName>
    </submittedName>
</protein>
<proteinExistence type="predicted"/>
<organism evidence="1 2">
    <name type="scientific">Thioalkalivibrio denitrificans</name>
    <dbReference type="NCBI Taxonomy" id="108003"/>
    <lineage>
        <taxon>Bacteria</taxon>
        <taxon>Pseudomonadati</taxon>
        <taxon>Pseudomonadota</taxon>
        <taxon>Gammaproteobacteria</taxon>
        <taxon>Chromatiales</taxon>
        <taxon>Ectothiorhodospiraceae</taxon>
        <taxon>Thioalkalivibrio</taxon>
    </lineage>
</organism>